<dbReference type="FunFam" id="3.10.28.10:FF:000007">
    <property type="entry name" value="Intron-encoded DNA endonuclease aI3"/>
    <property type="match status" value="1"/>
</dbReference>
<dbReference type="Pfam" id="PF00961">
    <property type="entry name" value="LAGLIDADG_1"/>
    <property type="match status" value="2"/>
</dbReference>
<dbReference type="GO" id="GO:0005739">
    <property type="term" value="C:mitochondrion"/>
    <property type="evidence" value="ECO:0007669"/>
    <property type="project" value="UniProtKB-ARBA"/>
</dbReference>
<gene>
    <name evidence="2" type="primary">orf261</name>
</gene>
<geneLocation type="mitochondrion" evidence="2"/>
<dbReference type="GO" id="GO:0004519">
    <property type="term" value="F:endonuclease activity"/>
    <property type="evidence" value="ECO:0007669"/>
    <property type="project" value="UniProtKB-KW"/>
</dbReference>
<keyword evidence="2" id="KW-0496">Mitochondrion</keyword>
<sequence length="261" mass="29518">MSTNSLKNKSELGSYLAGLIESDGSIIVPKDNTNTPTIKIIFNIKDKPLAECIMETLGSGSIQPASDNSVQYVVRSKSGLVKLVNLINGEFRTPKIEALHRLIDWINNKPDYNNSKVINKMPLNIIPLAENSWFSGFSEGDGSFLIRATEGVKYNNVTVTYAISQGNINESVLQSYKPIMLKIAELCGTNFEEKNLSAEKNGLNSFMWRVRTTNKKGVLTVIQYFKKFPLWSYKYLDYLNWEQAYNIIINKNTQNQKDLLK</sequence>
<feature type="domain" description="Homing endonuclease LAGLIDADG" evidence="1">
    <location>
        <begin position="135"/>
        <end position="245"/>
    </location>
</feature>
<proteinExistence type="predicted"/>
<accession>A0A481ZMM2</accession>
<organism evidence="2">
    <name type="scientific">Orbilia brochopaga</name>
    <dbReference type="NCBI Taxonomy" id="3140254"/>
    <lineage>
        <taxon>Eukaryota</taxon>
        <taxon>Fungi</taxon>
        <taxon>Dikarya</taxon>
        <taxon>Ascomycota</taxon>
        <taxon>Pezizomycotina</taxon>
        <taxon>Orbiliomycetes</taxon>
        <taxon>Orbiliales</taxon>
        <taxon>Orbiliaceae</taxon>
        <taxon>Orbilia</taxon>
    </lineage>
</organism>
<reference evidence="2" key="2">
    <citation type="submission" date="2019-02" db="EMBL/GenBank/DDBJ databases">
        <authorList>
            <person name="Fang M.L."/>
            <person name="Zhang Y."/>
        </authorList>
    </citation>
    <scope>NUCLEOTIDE SEQUENCE</scope>
    <source>
        <strain evidence="2">YMF1.03216</strain>
    </source>
</reference>
<dbReference type="InterPro" id="IPR004860">
    <property type="entry name" value="LAGLIDADG_dom"/>
</dbReference>
<keyword evidence="2" id="KW-0540">Nuclease</keyword>
<dbReference type="AlphaFoldDB" id="A0A481ZMM2"/>
<dbReference type="InterPro" id="IPR027434">
    <property type="entry name" value="Homing_endonucl"/>
</dbReference>
<dbReference type="RefSeq" id="YP_009568472.1">
    <property type="nucleotide sequence ID" value="NC_041248.1"/>
</dbReference>
<dbReference type="InterPro" id="IPR051289">
    <property type="entry name" value="LAGLIDADG_Endonuclease"/>
</dbReference>
<dbReference type="EMBL" id="MK550698">
    <property type="protein sequence ID" value="QBL02552.1"/>
    <property type="molecule type" value="Genomic_DNA"/>
</dbReference>
<protein>
    <submittedName>
        <fullName evidence="2">LAGLIDADG homing endonuclease</fullName>
    </submittedName>
</protein>
<dbReference type="Gene3D" id="3.10.28.10">
    <property type="entry name" value="Homing endonucleases"/>
    <property type="match status" value="2"/>
</dbReference>
<dbReference type="SUPFAM" id="SSF55608">
    <property type="entry name" value="Homing endonucleases"/>
    <property type="match status" value="2"/>
</dbReference>
<evidence type="ECO:0000313" key="2">
    <source>
        <dbReference type="EMBL" id="QBL02552.1"/>
    </source>
</evidence>
<dbReference type="GeneID" id="39411747"/>
<keyword evidence="2" id="KW-0255">Endonuclease</keyword>
<dbReference type="PANTHER" id="PTHR36181">
    <property type="entry name" value="INTRON-ENCODED ENDONUCLEASE AI3-RELATED"/>
    <property type="match status" value="1"/>
</dbReference>
<feature type="domain" description="Homing endonuclease LAGLIDADG" evidence="1">
    <location>
        <begin position="16"/>
        <end position="101"/>
    </location>
</feature>
<name>A0A481ZMM2_9PEZI</name>
<dbReference type="PANTHER" id="PTHR36181:SF1">
    <property type="entry name" value="LAGLIDADG ENDONUCLEASE"/>
    <property type="match status" value="1"/>
</dbReference>
<reference evidence="2" key="1">
    <citation type="journal article" date="2019" name="Mitochondrial DNA Part B Resour">
        <title>Characterization of the complete mitochondrial genome of Drechslerella brochopaga, a fungal species trapping nematodes with constricting rings.</title>
        <authorList>
            <person name="Fang M."/>
            <person name="Wang S."/>
            <person name="Xu J."/>
            <person name="Jiang L."/>
            <person name="Zhou D."/>
            <person name="Zhang K.-Q."/>
            <person name="Zhang Y."/>
        </authorList>
    </citation>
    <scope>NUCLEOTIDE SEQUENCE</scope>
    <source>
        <strain evidence="2">YMF1.03216</strain>
    </source>
</reference>
<evidence type="ECO:0000259" key="1">
    <source>
        <dbReference type="Pfam" id="PF00961"/>
    </source>
</evidence>
<keyword evidence="2" id="KW-0378">Hydrolase</keyword>